<name>A0A564Y147_HYMDI</name>
<evidence type="ECO:0000256" key="5">
    <source>
        <dbReference type="ARBA" id="ARBA00022989"/>
    </source>
</evidence>
<feature type="transmembrane region" description="Helical" evidence="7">
    <location>
        <begin position="121"/>
        <end position="153"/>
    </location>
</feature>
<sequence>MAMESLKAPRDRFNMAYLFFILHGIGFLLPWNVFINAKDYFVDYKLNTTISEKADYRINFLGYIGIASQFPNLIMAAFNTFFQKKSSTSNPTFRFMVVMGLELVILILTTIMVFVDTSNVPAVFFGLTIVSVVLINCCVGIHQTLTFGLAAFLPMKYSNAVIMGTNICGVFVASVNMLVKGLAEIWGESERSIIITRTCYFAVATIYVVVCVLTYISLRRLEFVRFYLNLKGSDNVEEIDATQEATTLVTKNTPEDVEDKSEEGPVATCSPRDFVEGQMLNDNTDKVEDDEGISAWDTLRNCFAVCCFAGAEGHRLCEAYWRRYKETFRECWLQCLTVWMVFVCTLALFPSVQSTIKPSDPSYIIKESWFVDITCFFFFNLFALLGCVVSNWVRFPGARFLWVPVLLRLIFFVPFFLLSNYRIDGRVADRRMPLWITNDHIYVFGSIVFAFTSGYFSSLAMMYAPMRSPPERAGLAGLLASFFLIFGVFCGCNLTRLLMAFL</sequence>
<feature type="transmembrane region" description="Helical" evidence="7">
    <location>
        <begin position="475"/>
        <end position="499"/>
    </location>
</feature>
<dbReference type="Proteomes" id="UP000321570">
    <property type="component" value="Unassembled WGS sequence"/>
</dbReference>
<organism evidence="8 9">
    <name type="scientific">Hymenolepis diminuta</name>
    <name type="common">Rat tapeworm</name>
    <dbReference type="NCBI Taxonomy" id="6216"/>
    <lineage>
        <taxon>Eukaryota</taxon>
        <taxon>Metazoa</taxon>
        <taxon>Spiralia</taxon>
        <taxon>Lophotrochozoa</taxon>
        <taxon>Platyhelminthes</taxon>
        <taxon>Cestoda</taxon>
        <taxon>Eucestoda</taxon>
        <taxon>Cyclophyllidea</taxon>
        <taxon>Hymenolepididae</taxon>
        <taxon>Hymenolepis</taxon>
    </lineage>
</organism>
<feature type="transmembrane region" description="Helical" evidence="7">
    <location>
        <begin position="61"/>
        <end position="81"/>
    </location>
</feature>
<evidence type="ECO:0008006" key="10">
    <source>
        <dbReference type="Google" id="ProtNLM"/>
    </source>
</evidence>
<evidence type="ECO:0000256" key="6">
    <source>
        <dbReference type="ARBA" id="ARBA00023136"/>
    </source>
</evidence>
<reference evidence="8 9" key="1">
    <citation type="submission" date="2019-07" db="EMBL/GenBank/DDBJ databases">
        <authorList>
            <person name="Jastrzebski P J."/>
            <person name="Paukszto L."/>
            <person name="Jastrzebski P J."/>
        </authorList>
    </citation>
    <scope>NUCLEOTIDE SEQUENCE [LARGE SCALE GENOMIC DNA]</scope>
    <source>
        <strain evidence="8 9">WMS-il1</strain>
    </source>
</reference>
<feature type="transmembrane region" description="Helical" evidence="7">
    <location>
        <begin position="199"/>
        <end position="218"/>
    </location>
</feature>
<feature type="transmembrane region" description="Helical" evidence="7">
    <location>
        <begin position="160"/>
        <end position="179"/>
    </location>
</feature>
<evidence type="ECO:0000256" key="4">
    <source>
        <dbReference type="ARBA" id="ARBA00022692"/>
    </source>
</evidence>
<dbReference type="InterPro" id="IPR002259">
    <property type="entry name" value="Eqnu_transpt"/>
</dbReference>
<dbReference type="EMBL" id="CABIJS010000044">
    <property type="protein sequence ID" value="VUZ40866.1"/>
    <property type="molecule type" value="Genomic_DNA"/>
</dbReference>
<proteinExistence type="inferred from homology"/>
<dbReference type="SUPFAM" id="SSF103473">
    <property type="entry name" value="MFS general substrate transporter"/>
    <property type="match status" value="1"/>
</dbReference>
<accession>A0A564Y147</accession>
<dbReference type="PIRSF" id="PIRSF016379">
    <property type="entry name" value="ENT"/>
    <property type="match status" value="1"/>
</dbReference>
<feature type="transmembrane region" description="Helical" evidence="7">
    <location>
        <begin position="441"/>
        <end position="463"/>
    </location>
</feature>
<dbReference type="Pfam" id="PF01733">
    <property type="entry name" value="Nucleoside_tran"/>
    <property type="match status" value="1"/>
</dbReference>
<keyword evidence="4 7" id="KW-0812">Transmembrane</keyword>
<gene>
    <name evidence="8" type="ORF">WMSIL1_LOCUS1838</name>
</gene>
<dbReference type="PANTHER" id="PTHR10332">
    <property type="entry name" value="EQUILIBRATIVE NUCLEOSIDE TRANSPORTER"/>
    <property type="match status" value="1"/>
</dbReference>
<keyword evidence="9" id="KW-1185">Reference proteome</keyword>
<keyword evidence="6 7" id="KW-0472">Membrane</keyword>
<comment type="similarity">
    <text evidence="2">Belongs to the SLC29A/ENT transporter (TC 2.A.57) family.</text>
</comment>
<dbReference type="PANTHER" id="PTHR10332:SF80">
    <property type="entry name" value="EQUILIBRATIVE NUCLEOSIDE TRANSPORTER 2, ISOFORM A"/>
    <property type="match status" value="1"/>
</dbReference>
<feature type="transmembrane region" description="Helical" evidence="7">
    <location>
        <begin position="400"/>
        <end position="421"/>
    </location>
</feature>
<evidence type="ECO:0000256" key="7">
    <source>
        <dbReference type="SAM" id="Phobius"/>
    </source>
</evidence>
<comment type="subcellular location">
    <subcellularLocation>
        <location evidence="1">Membrane</location>
        <topology evidence="1">Multi-pass membrane protein</topology>
    </subcellularLocation>
</comment>
<keyword evidence="5 7" id="KW-1133">Transmembrane helix</keyword>
<dbReference type="InterPro" id="IPR036259">
    <property type="entry name" value="MFS_trans_sf"/>
</dbReference>
<evidence type="ECO:0000256" key="2">
    <source>
        <dbReference type="ARBA" id="ARBA00007965"/>
    </source>
</evidence>
<dbReference type="GO" id="GO:0005337">
    <property type="term" value="F:nucleoside transmembrane transporter activity"/>
    <property type="evidence" value="ECO:0007669"/>
    <property type="project" value="InterPro"/>
</dbReference>
<evidence type="ECO:0000256" key="1">
    <source>
        <dbReference type="ARBA" id="ARBA00004141"/>
    </source>
</evidence>
<evidence type="ECO:0000256" key="3">
    <source>
        <dbReference type="ARBA" id="ARBA00022448"/>
    </source>
</evidence>
<evidence type="ECO:0000313" key="9">
    <source>
        <dbReference type="Proteomes" id="UP000321570"/>
    </source>
</evidence>
<dbReference type="AlphaFoldDB" id="A0A564Y147"/>
<dbReference type="GO" id="GO:0005886">
    <property type="term" value="C:plasma membrane"/>
    <property type="evidence" value="ECO:0007669"/>
    <property type="project" value="TreeGrafter"/>
</dbReference>
<feature type="transmembrane region" description="Helical" evidence="7">
    <location>
        <begin position="369"/>
        <end position="393"/>
    </location>
</feature>
<feature type="transmembrane region" description="Helical" evidence="7">
    <location>
        <begin position="93"/>
        <end position="115"/>
    </location>
</feature>
<keyword evidence="3" id="KW-0813">Transport</keyword>
<protein>
    <recommendedName>
        <fullName evidence="10">Equilibrative nucleoside transporter 1</fullName>
    </recommendedName>
</protein>
<evidence type="ECO:0000313" key="8">
    <source>
        <dbReference type="EMBL" id="VUZ40866.1"/>
    </source>
</evidence>
<feature type="transmembrane region" description="Helical" evidence="7">
    <location>
        <begin position="331"/>
        <end position="349"/>
    </location>
</feature>